<dbReference type="InParanoid" id="A0A1Z5S9K6"/>
<reference evidence="2" key="2">
    <citation type="journal article" date="2018" name="Plant J.">
        <title>The Sorghum bicolor reference genome: improved assembly, gene annotations, a transcriptome atlas, and signatures of genome organization.</title>
        <authorList>
            <person name="McCormick R.F."/>
            <person name="Truong S.K."/>
            <person name="Sreedasyam A."/>
            <person name="Jenkins J."/>
            <person name="Shu S."/>
            <person name="Sims D."/>
            <person name="Kennedy M."/>
            <person name="Amirebrahimi M."/>
            <person name="Weers B.D."/>
            <person name="McKinley B."/>
            <person name="Mattison A."/>
            <person name="Morishige D.T."/>
            <person name="Grimwood J."/>
            <person name="Schmutz J."/>
            <person name="Mullet J.E."/>
        </authorList>
    </citation>
    <scope>NUCLEOTIDE SEQUENCE [LARGE SCALE GENOMIC DNA]</scope>
    <source>
        <strain evidence="2">cv. BTx623</strain>
    </source>
</reference>
<gene>
    <name evidence="1" type="ORF">SORBI_3001G373850</name>
</gene>
<dbReference type="EMBL" id="CM000760">
    <property type="protein sequence ID" value="OQU92603.1"/>
    <property type="molecule type" value="Genomic_DNA"/>
</dbReference>
<sequence length="59" mass="6908">MKKVTQKMKKNSITTLKYLNKIPHSRKIECHGIYQVKHLNNEVASTFVSVSEYNSFTYT</sequence>
<reference evidence="1 2" key="1">
    <citation type="journal article" date="2009" name="Nature">
        <title>The Sorghum bicolor genome and the diversification of grasses.</title>
        <authorList>
            <person name="Paterson A.H."/>
            <person name="Bowers J.E."/>
            <person name="Bruggmann R."/>
            <person name="Dubchak I."/>
            <person name="Grimwood J."/>
            <person name="Gundlach H."/>
            <person name="Haberer G."/>
            <person name="Hellsten U."/>
            <person name="Mitros T."/>
            <person name="Poliakov A."/>
            <person name="Schmutz J."/>
            <person name="Spannagl M."/>
            <person name="Tang H."/>
            <person name="Wang X."/>
            <person name="Wicker T."/>
            <person name="Bharti A.K."/>
            <person name="Chapman J."/>
            <person name="Feltus F.A."/>
            <person name="Gowik U."/>
            <person name="Grigoriev I.V."/>
            <person name="Lyons E."/>
            <person name="Maher C.A."/>
            <person name="Martis M."/>
            <person name="Narechania A."/>
            <person name="Otillar R.P."/>
            <person name="Penning B.W."/>
            <person name="Salamov A.A."/>
            <person name="Wang Y."/>
            <person name="Zhang L."/>
            <person name="Carpita N.C."/>
            <person name="Freeling M."/>
            <person name="Gingle A.R."/>
            <person name="Hash C.T."/>
            <person name="Keller B."/>
            <person name="Klein P."/>
            <person name="Kresovich S."/>
            <person name="McCann M.C."/>
            <person name="Ming R."/>
            <person name="Peterson D.G."/>
            <person name="Mehboob-ur-Rahman"/>
            <person name="Ware D."/>
            <person name="Westhoff P."/>
            <person name="Mayer K.F."/>
            <person name="Messing J."/>
            <person name="Rokhsar D.S."/>
        </authorList>
    </citation>
    <scope>NUCLEOTIDE SEQUENCE [LARGE SCALE GENOMIC DNA]</scope>
    <source>
        <strain evidence="2">cv. BTx623</strain>
    </source>
</reference>
<accession>A0A1Z5S9K6</accession>
<organism evidence="1 2">
    <name type="scientific">Sorghum bicolor</name>
    <name type="common">Sorghum</name>
    <name type="synonym">Sorghum vulgare</name>
    <dbReference type="NCBI Taxonomy" id="4558"/>
    <lineage>
        <taxon>Eukaryota</taxon>
        <taxon>Viridiplantae</taxon>
        <taxon>Streptophyta</taxon>
        <taxon>Embryophyta</taxon>
        <taxon>Tracheophyta</taxon>
        <taxon>Spermatophyta</taxon>
        <taxon>Magnoliopsida</taxon>
        <taxon>Liliopsida</taxon>
        <taxon>Poales</taxon>
        <taxon>Poaceae</taxon>
        <taxon>PACMAD clade</taxon>
        <taxon>Panicoideae</taxon>
        <taxon>Andropogonodae</taxon>
        <taxon>Andropogoneae</taxon>
        <taxon>Sorghinae</taxon>
        <taxon>Sorghum</taxon>
    </lineage>
</organism>
<dbReference type="AlphaFoldDB" id="A0A1Z5S9K6"/>
<evidence type="ECO:0000313" key="1">
    <source>
        <dbReference type="EMBL" id="OQU92603.1"/>
    </source>
</evidence>
<proteinExistence type="predicted"/>
<keyword evidence="2" id="KW-1185">Reference proteome</keyword>
<evidence type="ECO:0000313" key="2">
    <source>
        <dbReference type="Proteomes" id="UP000000768"/>
    </source>
</evidence>
<name>A0A1Z5S9K6_SORBI</name>
<dbReference type="Gramene" id="OQU92603">
    <property type="protein sequence ID" value="OQU92603"/>
    <property type="gene ID" value="SORBI_3001G373850"/>
</dbReference>
<dbReference type="Proteomes" id="UP000000768">
    <property type="component" value="Chromosome 1"/>
</dbReference>
<protein>
    <submittedName>
        <fullName evidence="1">Uncharacterized protein</fullName>
    </submittedName>
</protein>